<reference evidence="2 3" key="1">
    <citation type="journal article" date="2016" name="Front. Microbiol.">
        <title>Genomic Resource of Rice Seed Associated Bacteria.</title>
        <authorList>
            <person name="Midha S."/>
            <person name="Bansal K."/>
            <person name="Sharma S."/>
            <person name="Kumar N."/>
            <person name="Patil P.P."/>
            <person name="Chaudhry V."/>
            <person name="Patil P.B."/>
        </authorList>
    </citation>
    <scope>NUCLEOTIDE SEQUENCE [LARGE SCALE GENOMIC DNA]</scope>
    <source>
        <strain evidence="2 3">NS226</strain>
    </source>
</reference>
<gene>
    <name evidence="2" type="ORF">NS226_23570</name>
</gene>
<protein>
    <submittedName>
        <fullName evidence="2">Type II secretion system protein</fullName>
    </submittedName>
</protein>
<dbReference type="EMBL" id="LDPZ01000166">
    <property type="protein sequence ID" value="KTQ73821.1"/>
    <property type="molecule type" value="Genomic_DNA"/>
</dbReference>
<evidence type="ECO:0000256" key="1">
    <source>
        <dbReference type="SAM" id="Phobius"/>
    </source>
</evidence>
<feature type="transmembrane region" description="Helical" evidence="1">
    <location>
        <begin position="14"/>
        <end position="36"/>
    </location>
</feature>
<proteinExistence type="predicted"/>
<keyword evidence="1" id="KW-0472">Membrane</keyword>
<dbReference type="STRING" id="401562.NS365_14410"/>
<evidence type="ECO:0000313" key="3">
    <source>
        <dbReference type="Proteomes" id="UP000078272"/>
    </source>
</evidence>
<keyword evidence="1" id="KW-0812">Transmembrane</keyword>
<accession>A0A175QIR8</accession>
<comment type="caution">
    <text evidence="2">The sequence shown here is derived from an EMBL/GenBank/DDBJ whole genome shotgun (WGS) entry which is preliminary data.</text>
</comment>
<name>A0A175QIR8_9HYPH</name>
<keyword evidence="1" id="KW-1133">Transmembrane helix</keyword>
<evidence type="ECO:0000313" key="2">
    <source>
        <dbReference type="EMBL" id="KTQ73821.1"/>
    </source>
</evidence>
<dbReference type="Proteomes" id="UP000078272">
    <property type="component" value="Unassembled WGS sequence"/>
</dbReference>
<dbReference type="AlphaFoldDB" id="A0A175QIR8"/>
<sequence length="62" mass="6758">MDAVFQMLGLSSHVALGLCVAVAMFATVVSLVGPLLNGRDMKTRMKAVALERDQVRARERAR</sequence>
<organism evidence="2 3">
    <name type="scientific">Aureimonas ureilytica</name>
    <dbReference type="NCBI Taxonomy" id="401562"/>
    <lineage>
        <taxon>Bacteria</taxon>
        <taxon>Pseudomonadati</taxon>
        <taxon>Pseudomonadota</taxon>
        <taxon>Alphaproteobacteria</taxon>
        <taxon>Hyphomicrobiales</taxon>
        <taxon>Aurantimonadaceae</taxon>
        <taxon>Aureimonas</taxon>
    </lineage>
</organism>
<feature type="non-terminal residue" evidence="2">
    <location>
        <position position="62"/>
    </location>
</feature>